<feature type="transmembrane region" description="Helical" evidence="6">
    <location>
        <begin position="136"/>
        <end position="155"/>
    </location>
</feature>
<evidence type="ECO:0000256" key="6">
    <source>
        <dbReference type="SAM" id="Phobius"/>
    </source>
</evidence>
<evidence type="ECO:0000313" key="7">
    <source>
        <dbReference type="EMBL" id="TQL78896.1"/>
    </source>
</evidence>
<comment type="similarity">
    <text evidence="2">Belongs to the TMEM86 family.</text>
</comment>
<accession>A0A543B253</accession>
<keyword evidence="5 6" id="KW-0472">Membrane</keyword>
<evidence type="ECO:0000256" key="2">
    <source>
        <dbReference type="ARBA" id="ARBA00007375"/>
    </source>
</evidence>
<proteinExistence type="inferred from homology"/>
<name>A0A543B253_9ACTN</name>
<evidence type="ECO:0000256" key="1">
    <source>
        <dbReference type="ARBA" id="ARBA00004141"/>
    </source>
</evidence>
<keyword evidence="4 6" id="KW-1133">Transmembrane helix</keyword>
<organism evidence="7 8">
    <name type="scientific">Stackebrandtia endophytica</name>
    <dbReference type="NCBI Taxonomy" id="1496996"/>
    <lineage>
        <taxon>Bacteria</taxon>
        <taxon>Bacillati</taxon>
        <taxon>Actinomycetota</taxon>
        <taxon>Actinomycetes</taxon>
        <taxon>Glycomycetales</taxon>
        <taxon>Glycomycetaceae</taxon>
        <taxon>Stackebrandtia</taxon>
    </lineage>
</organism>
<dbReference type="EMBL" id="VFOW01000001">
    <property type="protein sequence ID" value="TQL78896.1"/>
    <property type="molecule type" value="Genomic_DNA"/>
</dbReference>
<feature type="transmembrane region" description="Helical" evidence="6">
    <location>
        <begin position="162"/>
        <end position="182"/>
    </location>
</feature>
<gene>
    <name evidence="7" type="ORF">FB566_4493</name>
</gene>
<dbReference type="RefSeq" id="WP_142043798.1">
    <property type="nucleotide sequence ID" value="NZ_JBHTGS010000002.1"/>
</dbReference>
<keyword evidence="3 6" id="KW-0812">Transmembrane</keyword>
<dbReference type="PANTHER" id="PTHR31885:SF6">
    <property type="entry name" value="GH04784P"/>
    <property type="match status" value="1"/>
</dbReference>
<feature type="transmembrane region" description="Helical" evidence="6">
    <location>
        <begin position="81"/>
        <end position="100"/>
    </location>
</feature>
<evidence type="ECO:0000313" key="8">
    <source>
        <dbReference type="Proteomes" id="UP000317043"/>
    </source>
</evidence>
<evidence type="ECO:0000256" key="5">
    <source>
        <dbReference type="ARBA" id="ARBA00023136"/>
    </source>
</evidence>
<feature type="transmembrane region" description="Helical" evidence="6">
    <location>
        <begin position="112"/>
        <end position="130"/>
    </location>
</feature>
<feature type="transmembrane region" description="Helical" evidence="6">
    <location>
        <begin position="58"/>
        <end position="75"/>
    </location>
</feature>
<comment type="subcellular location">
    <subcellularLocation>
        <location evidence="1">Membrane</location>
        <topology evidence="1">Multi-pass membrane protein</topology>
    </subcellularLocation>
</comment>
<dbReference type="InterPro" id="IPR012506">
    <property type="entry name" value="TMEM86B-like"/>
</dbReference>
<protein>
    <submittedName>
        <fullName evidence="7">Putative membrane protein YhhN</fullName>
    </submittedName>
</protein>
<comment type="caution">
    <text evidence="7">The sequence shown here is derived from an EMBL/GenBank/DDBJ whole genome shotgun (WGS) entry which is preliminary data.</text>
</comment>
<feature type="transmembrane region" description="Helical" evidence="6">
    <location>
        <begin position="35"/>
        <end position="51"/>
    </location>
</feature>
<reference evidence="7 8" key="1">
    <citation type="submission" date="2019-06" db="EMBL/GenBank/DDBJ databases">
        <title>Sequencing the genomes of 1000 actinobacteria strains.</title>
        <authorList>
            <person name="Klenk H.-P."/>
        </authorList>
    </citation>
    <scope>NUCLEOTIDE SEQUENCE [LARGE SCALE GENOMIC DNA]</scope>
    <source>
        <strain evidence="7 8">DSM 45928</strain>
    </source>
</reference>
<evidence type="ECO:0000256" key="3">
    <source>
        <dbReference type="ARBA" id="ARBA00022692"/>
    </source>
</evidence>
<keyword evidence="8" id="KW-1185">Reference proteome</keyword>
<dbReference type="InParanoid" id="A0A543B253"/>
<sequence>MTNQRIPLTLFGALTVGNLVSVAAGLATLEWLTKPLLMPMLIVLVLVSGGLAHHHARLMVFGLATATIADVALLIDTDLAFLTGMGFFLVMQACYITVFVKLGAWEGVKRRRWLIPALLAFLAAFFIPLWGDLGDFAVPMALYGLALAGMAMFAIGLSTRMGIGGVLFLLSDLLIGINVGGLDFPGRGIVIMSTYIAAQYLLISGWLRITAPTAERPVTPG</sequence>
<dbReference type="OrthoDB" id="4227931at2"/>
<feature type="transmembrane region" description="Helical" evidence="6">
    <location>
        <begin position="188"/>
        <end position="207"/>
    </location>
</feature>
<dbReference type="GO" id="GO:0016020">
    <property type="term" value="C:membrane"/>
    <property type="evidence" value="ECO:0007669"/>
    <property type="project" value="UniProtKB-SubCell"/>
</dbReference>
<dbReference type="PANTHER" id="PTHR31885">
    <property type="entry name" value="GH04784P"/>
    <property type="match status" value="1"/>
</dbReference>
<dbReference type="AlphaFoldDB" id="A0A543B253"/>
<dbReference type="GO" id="GO:0016787">
    <property type="term" value="F:hydrolase activity"/>
    <property type="evidence" value="ECO:0007669"/>
    <property type="project" value="TreeGrafter"/>
</dbReference>
<dbReference type="Proteomes" id="UP000317043">
    <property type="component" value="Unassembled WGS sequence"/>
</dbReference>
<evidence type="ECO:0000256" key="4">
    <source>
        <dbReference type="ARBA" id="ARBA00022989"/>
    </source>
</evidence>
<dbReference type="Pfam" id="PF07947">
    <property type="entry name" value="YhhN"/>
    <property type="match status" value="1"/>
</dbReference>